<comment type="caution">
    <text evidence="1">The sequence shown here is derived from an EMBL/GenBank/DDBJ whole genome shotgun (WGS) entry which is preliminary data.</text>
</comment>
<keyword evidence="2" id="KW-1185">Reference proteome</keyword>
<organism evidence="1 2">
    <name type="scientific">Edaphobacter aggregans</name>
    <dbReference type="NCBI Taxonomy" id="570835"/>
    <lineage>
        <taxon>Bacteria</taxon>
        <taxon>Pseudomonadati</taxon>
        <taxon>Acidobacteriota</taxon>
        <taxon>Terriglobia</taxon>
        <taxon>Terriglobales</taxon>
        <taxon>Acidobacteriaceae</taxon>
        <taxon>Edaphobacter</taxon>
    </lineage>
</organism>
<accession>A0A3R9PCZ0</accession>
<reference evidence="1 2" key="1">
    <citation type="submission" date="2018-12" db="EMBL/GenBank/DDBJ databases">
        <title>Sequencing of bacterial isolates from soil warming experiment in Harvard Forest, Massachusetts, USA.</title>
        <authorList>
            <person name="Deangelis K."/>
        </authorList>
    </citation>
    <scope>NUCLEOTIDE SEQUENCE [LARGE SCALE GENOMIC DNA]</scope>
    <source>
        <strain evidence="1 2">EB153</strain>
    </source>
</reference>
<evidence type="ECO:0000313" key="1">
    <source>
        <dbReference type="EMBL" id="RSL18942.1"/>
    </source>
</evidence>
<gene>
    <name evidence="1" type="ORF">EDE15_4552</name>
</gene>
<proteinExistence type="predicted"/>
<dbReference type="AlphaFoldDB" id="A0A3R9PCZ0"/>
<dbReference type="EMBL" id="RSDW01000001">
    <property type="protein sequence ID" value="RSL18942.1"/>
    <property type="molecule type" value="Genomic_DNA"/>
</dbReference>
<sequence length="112" mass="12805">MSKKARIQQTRLEGLESEFQSLLIICLIECSKGRYGLFGQNSHLDLEDRYWKWSEAKHLRTLAADIRLERSKAGEASPLCDKFLSLCEARDSNTPGEPRLAATFLGEMRERS</sequence>
<evidence type="ECO:0000313" key="2">
    <source>
        <dbReference type="Proteomes" id="UP000269669"/>
    </source>
</evidence>
<name>A0A3R9PCZ0_9BACT</name>
<protein>
    <submittedName>
        <fullName evidence="1">Uncharacterized protein</fullName>
    </submittedName>
</protein>
<dbReference type="Proteomes" id="UP000269669">
    <property type="component" value="Unassembled WGS sequence"/>
</dbReference>